<evidence type="ECO:0000313" key="1">
    <source>
        <dbReference type="EMBL" id="KJH43907.1"/>
    </source>
</evidence>
<name>A0A0D8XJH7_DICVI</name>
<dbReference type="EMBL" id="KN716516">
    <property type="protein sequence ID" value="KJH43907.1"/>
    <property type="molecule type" value="Genomic_DNA"/>
</dbReference>
<evidence type="ECO:0000313" key="2">
    <source>
        <dbReference type="Proteomes" id="UP000053766"/>
    </source>
</evidence>
<reference evidence="1 2" key="1">
    <citation type="submission" date="2013-11" db="EMBL/GenBank/DDBJ databases">
        <title>Draft genome of the bovine lungworm Dictyocaulus viviparus.</title>
        <authorList>
            <person name="Mitreva M."/>
        </authorList>
    </citation>
    <scope>NUCLEOTIDE SEQUENCE [LARGE SCALE GENOMIC DNA]</scope>
    <source>
        <strain evidence="1 2">HannoverDv2000</strain>
    </source>
</reference>
<protein>
    <submittedName>
        <fullName evidence="1">Uncharacterized protein</fullName>
    </submittedName>
</protein>
<proteinExistence type="predicted"/>
<keyword evidence="2" id="KW-1185">Reference proteome</keyword>
<accession>A0A0D8XJH7</accession>
<dbReference type="Proteomes" id="UP000053766">
    <property type="component" value="Unassembled WGS sequence"/>
</dbReference>
<sequence>MMASIPIHSLTFFSHIKVQWLRGYSQDIYCATMAGVKHFTATKFVSIKIDIVHCVMSQAEQLKALSPFRAAGRIRAAGEKMRTDPRHIGTINLNYSQLFVHANAANIVTQNRSKVEEIPRICEGKNHYI</sequence>
<dbReference type="AlphaFoldDB" id="A0A0D8XJH7"/>
<gene>
    <name evidence="1" type="ORF">DICVIV_10068</name>
</gene>
<reference evidence="2" key="2">
    <citation type="journal article" date="2016" name="Sci. Rep.">
        <title>Dictyocaulus viviparus genome, variome and transcriptome elucidate lungworm biology and support future intervention.</title>
        <authorList>
            <person name="McNulty S.N."/>
            <person name="Strube C."/>
            <person name="Rosa B.A."/>
            <person name="Martin J.C."/>
            <person name="Tyagi R."/>
            <person name="Choi Y.J."/>
            <person name="Wang Q."/>
            <person name="Hallsworth Pepin K."/>
            <person name="Zhang X."/>
            <person name="Ozersky P."/>
            <person name="Wilson R.K."/>
            <person name="Sternberg P.W."/>
            <person name="Gasser R.B."/>
            <person name="Mitreva M."/>
        </authorList>
    </citation>
    <scope>NUCLEOTIDE SEQUENCE [LARGE SCALE GENOMIC DNA]</scope>
    <source>
        <strain evidence="2">HannoverDv2000</strain>
    </source>
</reference>
<organism evidence="1 2">
    <name type="scientific">Dictyocaulus viviparus</name>
    <name type="common">Bovine lungworm</name>
    <dbReference type="NCBI Taxonomy" id="29172"/>
    <lineage>
        <taxon>Eukaryota</taxon>
        <taxon>Metazoa</taxon>
        <taxon>Ecdysozoa</taxon>
        <taxon>Nematoda</taxon>
        <taxon>Chromadorea</taxon>
        <taxon>Rhabditida</taxon>
        <taxon>Rhabditina</taxon>
        <taxon>Rhabditomorpha</taxon>
        <taxon>Strongyloidea</taxon>
        <taxon>Metastrongylidae</taxon>
        <taxon>Dictyocaulus</taxon>
    </lineage>
</organism>